<dbReference type="GO" id="GO:0005783">
    <property type="term" value="C:endoplasmic reticulum"/>
    <property type="evidence" value="ECO:0007669"/>
    <property type="project" value="TreeGrafter"/>
</dbReference>
<accession>A0A8H5BUX5</accession>
<comment type="caution">
    <text evidence="4">The sequence shown here is derived from an EMBL/GenBank/DDBJ whole genome shotgun (WGS) entry which is preliminary data.</text>
</comment>
<dbReference type="Pfam" id="PF00173">
    <property type="entry name" value="Cyt-b5"/>
    <property type="match status" value="1"/>
</dbReference>
<dbReference type="PANTHER" id="PTHR10281:SF115">
    <property type="entry name" value="BINDING PROTEIN, PUTATIVE (AFU_ORTHOLOGUE AFUA_4G06240)-RELATED"/>
    <property type="match status" value="1"/>
</dbReference>
<gene>
    <name evidence="4" type="ORF">D9619_011504</name>
</gene>
<dbReference type="InterPro" id="IPR001199">
    <property type="entry name" value="Cyt_B5-like_heme/steroid-bd"/>
</dbReference>
<dbReference type="PANTHER" id="PTHR10281">
    <property type="entry name" value="MEMBRANE-ASSOCIATED PROGESTERONE RECEPTOR COMPONENT-RELATED"/>
    <property type="match status" value="1"/>
</dbReference>
<feature type="region of interest" description="Disordered" evidence="2">
    <location>
        <begin position="52"/>
        <end position="75"/>
    </location>
</feature>
<dbReference type="GO" id="GO:0016020">
    <property type="term" value="C:membrane"/>
    <property type="evidence" value="ECO:0007669"/>
    <property type="project" value="TreeGrafter"/>
</dbReference>
<dbReference type="InterPro" id="IPR036400">
    <property type="entry name" value="Cyt_B5-like_heme/steroid_sf"/>
</dbReference>
<dbReference type="EMBL" id="JAACJJ010000003">
    <property type="protein sequence ID" value="KAF5328822.1"/>
    <property type="molecule type" value="Genomic_DNA"/>
</dbReference>
<evidence type="ECO:0000256" key="2">
    <source>
        <dbReference type="SAM" id="MobiDB-lite"/>
    </source>
</evidence>
<evidence type="ECO:0000256" key="1">
    <source>
        <dbReference type="ARBA" id="ARBA00038357"/>
    </source>
</evidence>
<dbReference type="FunFam" id="3.10.120.10:FF:000003">
    <property type="entry name" value="membrane-associated progesterone receptor component 1"/>
    <property type="match status" value="1"/>
</dbReference>
<evidence type="ECO:0000313" key="5">
    <source>
        <dbReference type="Proteomes" id="UP000567179"/>
    </source>
</evidence>
<evidence type="ECO:0000313" key="4">
    <source>
        <dbReference type="EMBL" id="KAF5328822.1"/>
    </source>
</evidence>
<sequence length="162" mass="17916">MFLLVKYFLTFALPAAYLLYRHYSSKRRASPTAAVAPAEADTKKPLKSIMQSARTDLAPPKDDPITTEELKQFDGSDSTKPIYVAIKGTIFDVSTKADVYGPGKSYSIFAGKDGSRGLGMSSLKPEDAVSDYSTLDEKDRKVLDDWHAFFSKRYNIVGKVSD</sequence>
<comment type="similarity">
    <text evidence="1">Belongs to the cytochrome b5 family. MAPR subfamily.</text>
</comment>
<feature type="domain" description="Cytochrome b5 heme-binding" evidence="3">
    <location>
        <begin position="65"/>
        <end position="161"/>
    </location>
</feature>
<dbReference type="AlphaFoldDB" id="A0A8H5BUX5"/>
<reference evidence="4 5" key="1">
    <citation type="journal article" date="2020" name="ISME J.">
        <title>Uncovering the hidden diversity of litter-decomposition mechanisms in mushroom-forming fungi.</title>
        <authorList>
            <person name="Floudas D."/>
            <person name="Bentzer J."/>
            <person name="Ahren D."/>
            <person name="Johansson T."/>
            <person name="Persson P."/>
            <person name="Tunlid A."/>
        </authorList>
    </citation>
    <scope>NUCLEOTIDE SEQUENCE [LARGE SCALE GENOMIC DNA]</scope>
    <source>
        <strain evidence="4 5">CBS 101986</strain>
    </source>
</reference>
<dbReference type="GO" id="GO:0020037">
    <property type="term" value="F:heme binding"/>
    <property type="evidence" value="ECO:0007669"/>
    <property type="project" value="UniProtKB-ARBA"/>
</dbReference>
<name>A0A8H5BUX5_9AGAR</name>
<dbReference type="InterPro" id="IPR050577">
    <property type="entry name" value="MAPR/NEUFC/NENF-like"/>
</dbReference>
<dbReference type="OrthoDB" id="899at2759"/>
<dbReference type="Gene3D" id="3.10.120.10">
    <property type="entry name" value="Cytochrome b5-like heme/steroid binding domain"/>
    <property type="match status" value="1"/>
</dbReference>
<dbReference type="SMART" id="SM01117">
    <property type="entry name" value="Cyt-b5"/>
    <property type="match status" value="1"/>
</dbReference>
<dbReference type="Proteomes" id="UP000567179">
    <property type="component" value="Unassembled WGS sequence"/>
</dbReference>
<protein>
    <recommendedName>
        <fullName evidence="3">Cytochrome b5 heme-binding domain-containing protein</fullName>
    </recommendedName>
</protein>
<proteinExistence type="inferred from homology"/>
<feature type="compositionally biased region" description="Basic and acidic residues" evidence="2">
    <location>
        <begin position="59"/>
        <end position="74"/>
    </location>
</feature>
<organism evidence="4 5">
    <name type="scientific">Psilocybe cf. subviscida</name>
    <dbReference type="NCBI Taxonomy" id="2480587"/>
    <lineage>
        <taxon>Eukaryota</taxon>
        <taxon>Fungi</taxon>
        <taxon>Dikarya</taxon>
        <taxon>Basidiomycota</taxon>
        <taxon>Agaricomycotina</taxon>
        <taxon>Agaricomycetes</taxon>
        <taxon>Agaricomycetidae</taxon>
        <taxon>Agaricales</taxon>
        <taxon>Agaricineae</taxon>
        <taxon>Strophariaceae</taxon>
        <taxon>Psilocybe</taxon>
    </lineage>
</organism>
<keyword evidence="5" id="KW-1185">Reference proteome</keyword>
<dbReference type="SUPFAM" id="SSF55856">
    <property type="entry name" value="Cytochrome b5-like heme/steroid binding domain"/>
    <property type="match status" value="1"/>
</dbReference>
<evidence type="ECO:0000259" key="3">
    <source>
        <dbReference type="SMART" id="SM01117"/>
    </source>
</evidence>